<name>A0ACD1DUF7_9BACT</name>
<sequence>MKAIFITAKQLSKRREKQKFRGNFYLLECKKHIFDAWRRKGWFYREEESRSETYFQDPLLLSNLRVILITYGISPIVSRLLAPHQEIVGIVHATPRKNRSSAEKDG</sequence>
<evidence type="ECO:0000313" key="2">
    <source>
        <dbReference type="Proteomes" id="UP000682204"/>
    </source>
</evidence>
<dbReference type="EMBL" id="CP074691">
    <property type="protein sequence ID" value="QVL35731.1"/>
    <property type="molecule type" value="Genomic_DNA"/>
</dbReference>
<organism evidence="1 2">
    <name type="scientific">Aminirod propionatiphilus</name>
    <dbReference type="NCBI Taxonomy" id="3415223"/>
    <lineage>
        <taxon>Bacteria</taxon>
        <taxon>Thermotogati</taxon>
        <taxon>Synergistota</taxon>
        <taxon>Synergistia</taxon>
        <taxon>Synergistales</taxon>
        <taxon>Aminiphilaceae</taxon>
        <taxon>Aminirod</taxon>
    </lineage>
</organism>
<proteinExistence type="predicted"/>
<evidence type="ECO:0000313" key="1">
    <source>
        <dbReference type="EMBL" id="QVL35731.1"/>
    </source>
</evidence>
<reference evidence="1" key="1">
    <citation type="submission" date="2021-05" db="EMBL/GenBank/DDBJ databases">
        <title>An isolated secondary fermenter in methanogenic hydrocarbon-degrading communities.</title>
        <authorList>
            <person name="Liu Y.-F."/>
            <person name="Liu Z.-l."/>
        </authorList>
    </citation>
    <scope>NUCLEOTIDE SEQUENCE</scope>
    <source>
        <strain evidence="1">L-13</strain>
    </source>
</reference>
<dbReference type="Proteomes" id="UP000682204">
    <property type="component" value="Chromosome"/>
</dbReference>
<gene>
    <name evidence="1" type="ORF">KIH16_11260</name>
</gene>
<protein>
    <submittedName>
        <fullName evidence="1">Uncharacterized protein</fullName>
    </submittedName>
</protein>
<keyword evidence="2" id="KW-1185">Reference proteome</keyword>
<accession>A0ACD1DUF7</accession>